<keyword evidence="10" id="KW-0413">Isomerase</keyword>
<evidence type="ECO:0000256" key="10">
    <source>
        <dbReference type="ARBA" id="ARBA00023235"/>
    </source>
</evidence>
<comment type="catalytic activity">
    <reaction evidence="11">
        <text>Couples ATP hydrolysis with the unwinding of duplex DNA by translocating in the 3'-5' direction.</text>
        <dbReference type="EC" id="5.6.2.4"/>
    </reaction>
</comment>
<dbReference type="GO" id="GO:0003677">
    <property type="term" value="F:DNA binding"/>
    <property type="evidence" value="ECO:0007669"/>
    <property type="project" value="UniProtKB-KW"/>
</dbReference>
<dbReference type="GO" id="GO:0043138">
    <property type="term" value="F:3'-5' DNA helicase activity"/>
    <property type="evidence" value="ECO:0007669"/>
    <property type="project" value="UniProtKB-EC"/>
</dbReference>
<keyword evidence="9" id="KW-0234">DNA repair</keyword>
<dbReference type="PANTHER" id="PTHR11070:SF55">
    <property type="entry name" value="DNA 3'-5' HELICASE"/>
    <property type="match status" value="1"/>
</dbReference>
<evidence type="ECO:0000256" key="1">
    <source>
        <dbReference type="ARBA" id="ARBA00022722"/>
    </source>
</evidence>
<keyword evidence="2 14" id="KW-0547">Nucleotide-binding</keyword>
<accession>A0A7W3JIG1</accession>
<dbReference type="InterPro" id="IPR011335">
    <property type="entry name" value="Restrct_endonuc-II-like"/>
</dbReference>
<proteinExistence type="predicted"/>
<dbReference type="EMBL" id="BJUV01000008">
    <property type="protein sequence ID" value="GEK82825.1"/>
    <property type="molecule type" value="Genomic_DNA"/>
</dbReference>
<evidence type="ECO:0000313" key="17">
    <source>
        <dbReference type="EMBL" id="GEK82825.1"/>
    </source>
</evidence>
<evidence type="ECO:0000256" key="5">
    <source>
        <dbReference type="ARBA" id="ARBA00022806"/>
    </source>
</evidence>
<dbReference type="Gene3D" id="3.90.320.10">
    <property type="match status" value="1"/>
</dbReference>
<sequence length="1094" mass="118288">MTGSTRASSAPPALSALEIAHVLELPPPTPEQQAVIEAPLAPALVVAGAGSGKTETMANRVVWLLANGHVRVSEVLGLTFTRKAAGELGERIERRIAQLDGAGLLGEPLDPFDVPTVSTYNAFANGIFRDNALRVGRESESQVLGDASAWQLARSLVVASRDERLAGFGRSVDSITEAVLRLSHALSENVAEAAPVAGLAESFLDLAGLPSTKGSAYRSVTDAVSAVSSLPPLLEIATAFADEKARRGFVEYSDQVALALEVCETAPEVIAELRARFRVVLLDEYQDTSVVQTRLLSRLFRGTGVMAVGDPHQSIYGFRGASAANLGRFPVDFEAATGTSYSLSTSWRNASSVLDAANAVVAELAAAADAGVGALRPRPAAPEGRVGVVYEQTLPAEAARVADWFARQLAVPTTVDGQPAQRTAALLFRSKKTMPVFVEALAERGVPHHVLGVGGLLQRPEVVDLVSCLRVLHDPAAGSELIRLMVGARWRVGVHDVAALRGVSSWLFGHDHAQQVLSDEATAGFRASVAPGEHGSIVDALDFVTTAPLGHRQLEAFSPEGLLRLRRLGAQLAFLRSRTGLDLVDLVTVVQQEMLLDVEVAAATGAVHGGAWLQAFDDELSGYVATDENASLGGFLSWLSAAERRDDMGPRSEAGERGTVQLLTIHGSKGLEWDVVGVPRLVEGELPGTSRAGAGWLGFGELPYEFRGDAAELPDLGWRGVDDQKDFDRRLAAFKDELVARHLAEERRLAYVAFTRAKDDLLLTGSFWSSTIKPRAASRYLRDLVDAGLVAAEDVPEAPADEENPLADVSRELPWPLDPLGPRRESVEQAASRVSRAIAVRRDPERTPSDDPSAPWAADIDLLLLERDAIRERAGSIALPQRIPASRFKDYVDDPAAVAAALRRPLPERPYRATRLGTLFHEWVEARYRPTGRTEVLDAFDAETDLDDERVGGATGLVDPDDARRLVELQATFERSEWAEREPVDVELEVHLPLGRRTVICKIDAVFARDGRFEVVDWKTGRSPVDEADLELKQLQLALYREAYAAYRGIDADSIDAAFYFVADDRVLRPTHVADRDELLSLWDRVETGVPAQP</sequence>
<dbReference type="Pfam" id="PF13361">
    <property type="entry name" value="UvrD_C"/>
    <property type="match status" value="2"/>
</dbReference>
<dbReference type="PROSITE" id="PS51198">
    <property type="entry name" value="UVRD_HELICASE_ATP_BIND"/>
    <property type="match status" value="1"/>
</dbReference>
<dbReference type="GO" id="GO:0033202">
    <property type="term" value="C:DNA helicase complex"/>
    <property type="evidence" value="ECO:0007669"/>
    <property type="project" value="TreeGrafter"/>
</dbReference>
<evidence type="ECO:0000259" key="15">
    <source>
        <dbReference type="PROSITE" id="PS51198"/>
    </source>
</evidence>
<comment type="catalytic activity">
    <reaction evidence="13">
        <text>ATP + H2O = ADP + phosphate + H(+)</text>
        <dbReference type="Rhea" id="RHEA:13065"/>
        <dbReference type="ChEBI" id="CHEBI:15377"/>
        <dbReference type="ChEBI" id="CHEBI:15378"/>
        <dbReference type="ChEBI" id="CHEBI:30616"/>
        <dbReference type="ChEBI" id="CHEBI:43474"/>
        <dbReference type="ChEBI" id="CHEBI:456216"/>
        <dbReference type="EC" id="5.6.2.4"/>
    </reaction>
</comment>
<dbReference type="GO" id="GO:0005829">
    <property type="term" value="C:cytosol"/>
    <property type="evidence" value="ECO:0007669"/>
    <property type="project" value="TreeGrafter"/>
</dbReference>
<dbReference type="GO" id="GO:0000725">
    <property type="term" value="P:recombinational repair"/>
    <property type="evidence" value="ECO:0007669"/>
    <property type="project" value="TreeGrafter"/>
</dbReference>
<dbReference type="RefSeq" id="WP_146853868.1">
    <property type="nucleotide sequence ID" value="NZ_BAAAHR010000001.1"/>
</dbReference>
<dbReference type="Gene3D" id="3.40.50.300">
    <property type="entry name" value="P-loop containing nucleotide triphosphate hydrolases"/>
    <property type="match status" value="4"/>
</dbReference>
<evidence type="ECO:0000256" key="4">
    <source>
        <dbReference type="ARBA" id="ARBA00022801"/>
    </source>
</evidence>
<protein>
    <recommendedName>
        <fullName evidence="12">DNA 3'-5' helicase</fullName>
        <ecNumber evidence="12">5.6.2.4</ecNumber>
    </recommendedName>
</protein>
<dbReference type="InterPro" id="IPR011604">
    <property type="entry name" value="PDDEXK-like_dom_sf"/>
</dbReference>
<evidence type="ECO:0000313" key="20">
    <source>
        <dbReference type="Proteomes" id="UP000522688"/>
    </source>
</evidence>
<keyword evidence="8" id="KW-0238">DNA-binding</keyword>
<dbReference type="Gene3D" id="1.10.486.10">
    <property type="entry name" value="PCRA, domain 4"/>
    <property type="match status" value="1"/>
</dbReference>
<dbReference type="InterPro" id="IPR000212">
    <property type="entry name" value="DNA_helicase_UvrD/REP"/>
</dbReference>
<dbReference type="Proteomes" id="UP000321154">
    <property type="component" value="Unassembled WGS sequence"/>
</dbReference>
<dbReference type="GO" id="GO:0005524">
    <property type="term" value="F:ATP binding"/>
    <property type="evidence" value="ECO:0007669"/>
    <property type="project" value="UniProtKB-UniRule"/>
</dbReference>
<feature type="domain" description="UvrD-like helicase C-terminal" evidence="16">
    <location>
        <begin position="351"/>
        <end position="670"/>
    </location>
</feature>
<keyword evidence="3" id="KW-0227">DNA damage</keyword>
<dbReference type="EC" id="5.6.2.4" evidence="12"/>
<dbReference type="InterPro" id="IPR014017">
    <property type="entry name" value="DNA_helicase_UvrD-like_C"/>
</dbReference>
<dbReference type="CDD" id="cd17932">
    <property type="entry name" value="DEXQc_UvrD"/>
    <property type="match status" value="1"/>
</dbReference>
<organism evidence="18 20">
    <name type="scientific">Frigoribacterium faeni</name>
    <dbReference type="NCBI Taxonomy" id="145483"/>
    <lineage>
        <taxon>Bacteria</taxon>
        <taxon>Bacillati</taxon>
        <taxon>Actinomycetota</taxon>
        <taxon>Actinomycetes</taxon>
        <taxon>Micrococcales</taxon>
        <taxon>Microbacteriaceae</taxon>
        <taxon>Frigoribacterium</taxon>
    </lineage>
</organism>
<dbReference type="GO" id="GO:0004527">
    <property type="term" value="F:exonuclease activity"/>
    <property type="evidence" value="ECO:0007669"/>
    <property type="project" value="UniProtKB-KW"/>
</dbReference>
<dbReference type="OrthoDB" id="4812256at2"/>
<comment type="caution">
    <text evidence="18">The sequence shown here is derived from an EMBL/GenBank/DDBJ whole genome shotgun (WGS) entry which is preliminary data.</text>
</comment>
<dbReference type="SUPFAM" id="SSF52540">
    <property type="entry name" value="P-loop containing nucleoside triphosphate hydrolases"/>
    <property type="match status" value="1"/>
</dbReference>
<dbReference type="EMBL" id="JACGWW010000002">
    <property type="protein sequence ID" value="MBA8813457.1"/>
    <property type="molecule type" value="Genomic_DNA"/>
</dbReference>
<evidence type="ECO:0000256" key="6">
    <source>
        <dbReference type="ARBA" id="ARBA00022839"/>
    </source>
</evidence>
<reference evidence="17 19" key="1">
    <citation type="submission" date="2019-07" db="EMBL/GenBank/DDBJ databases">
        <title>Whole genome shotgun sequence of Frigoribacterium faeni NBRC 103066.</title>
        <authorList>
            <person name="Hosoyama A."/>
            <person name="Uohara A."/>
            <person name="Ohji S."/>
            <person name="Ichikawa N."/>
        </authorList>
    </citation>
    <scope>NUCLEOTIDE SEQUENCE [LARGE SCALE GENOMIC DNA]</scope>
    <source>
        <strain evidence="17 19">NBRC 103066</strain>
    </source>
</reference>
<dbReference type="AlphaFoldDB" id="A0A7W3JIG1"/>
<dbReference type="Pfam" id="PF00580">
    <property type="entry name" value="UvrD-helicase"/>
    <property type="match status" value="1"/>
</dbReference>
<evidence type="ECO:0000256" key="8">
    <source>
        <dbReference type="ARBA" id="ARBA00023125"/>
    </source>
</evidence>
<reference evidence="18 20" key="2">
    <citation type="submission" date="2020-07" db="EMBL/GenBank/DDBJ databases">
        <title>Sequencing the genomes of 1000 actinobacteria strains.</title>
        <authorList>
            <person name="Klenk H.-P."/>
        </authorList>
    </citation>
    <scope>NUCLEOTIDE SEQUENCE [LARGE SCALE GENOMIC DNA]</scope>
    <source>
        <strain evidence="18 20">DSM 10309</strain>
    </source>
</reference>
<name>A0A7W3JIG1_9MICO</name>
<feature type="binding site" evidence="14">
    <location>
        <begin position="47"/>
        <end position="54"/>
    </location>
    <ligand>
        <name>ATP</name>
        <dbReference type="ChEBI" id="CHEBI:30616"/>
    </ligand>
</feature>
<dbReference type="Pfam" id="PF12705">
    <property type="entry name" value="PDDEXK_1"/>
    <property type="match status" value="1"/>
</dbReference>
<evidence type="ECO:0000256" key="2">
    <source>
        <dbReference type="ARBA" id="ARBA00022741"/>
    </source>
</evidence>
<evidence type="ECO:0000256" key="14">
    <source>
        <dbReference type="PROSITE-ProRule" id="PRU00560"/>
    </source>
</evidence>
<evidence type="ECO:0000256" key="3">
    <source>
        <dbReference type="ARBA" id="ARBA00022763"/>
    </source>
</evidence>
<feature type="domain" description="UvrD-like helicase ATP-binding" evidence="15">
    <location>
        <begin position="26"/>
        <end position="350"/>
    </location>
</feature>
<keyword evidence="19" id="KW-1185">Reference proteome</keyword>
<dbReference type="Proteomes" id="UP000522688">
    <property type="component" value="Unassembled WGS sequence"/>
</dbReference>
<dbReference type="PANTHER" id="PTHR11070">
    <property type="entry name" value="UVRD / RECB / PCRA DNA HELICASE FAMILY MEMBER"/>
    <property type="match status" value="1"/>
</dbReference>
<evidence type="ECO:0000256" key="11">
    <source>
        <dbReference type="ARBA" id="ARBA00034617"/>
    </source>
</evidence>
<keyword evidence="1" id="KW-0540">Nuclease</keyword>
<gene>
    <name evidence="18" type="ORF">FB463_001706</name>
    <name evidence="17" type="ORF">FFA01_11340</name>
</gene>
<keyword evidence="5 14" id="KW-0347">Helicase</keyword>
<dbReference type="SUPFAM" id="SSF52980">
    <property type="entry name" value="Restriction endonuclease-like"/>
    <property type="match status" value="1"/>
</dbReference>
<evidence type="ECO:0000256" key="7">
    <source>
        <dbReference type="ARBA" id="ARBA00022840"/>
    </source>
</evidence>
<evidence type="ECO:0000256" key="12">
    <source>
        <dbReference type="ARBA" id="ARBA00034808"/>
    </source>
</evidence>
<evidence type="ECO:0000313" key="19">
    <source>
        <dbReference type="Proteomes" id="UP000321154"/>
    </source>
</evidence>
<evidence type="ECO:0000259" key="16">
    <source>
        <dbReference type="PROSITE" id="PS51217"/>
    </source>
</evidence>
<evidence type="ECO:0000256" key="9">
    <source>
        <dbReference type="ARBA" id="ARBA00023204"/>
    </source>
</evidence>
<keyword evidence="4 14" id="KW-0378">Hydrolase</keyword>
<evidence type="ECO:0000256" key="13">
    <source>
        <dbReference type="ARBA" id="ARBA00048988"/>
    </source>
</evidence>
<dbReference type="InterPro" id="IPR038726">
    <property type="entry name" value="PDDEXK_AddAB-type"/>
</dbReference>
<keyword evidence="6" id="KW-0269">Exonuclease</keyword>
<dbReference type="InterPro" id="IPR027417">
    <property type="entry name" value="P-loop_NTPase"/>
</dbReference>
<dbReference type="InterPro" id="IPR014016">
    <property type="entry name" value="UvrD-like_ATP-bd"/>
</dbReference>
<dbReference type="PROSITE" id="PS51217">
    <property type="entry name" value="UVRD_HELICASE_CTER"/>
    <property type="match status" value="1"/>
</dbReference>
<keyword evidence="7 14" id="KW-0067">ATP-binding</keyword>
<evidence type="ECO:0000313" key="18">
    <source>
        <dbReference type="EMBL" id="MBA8813457.1"/>
    </source>
</evidence>